<evidence type="ECO:0000256" key="8">
    <source>
        <dbReference type="ARBA" id="ARBA00022989"/>
    </source>
</evidence>
<evidence type="ECO:0000256" key="3">
    <source>
        <dbReference type="ARBA" id="ARBA00022527"/>
    </source>
</evidence>
<dbReference type="InterPro" id="IPR011009">
    <property type="entry name" value="Kinase-like_dom_sf"/>
</dbReference>
<gene>
    <name evidence="13" type="ORF">NE237_011861</name>
</gene>
<keyword evidence="6" id="KW-0547">Nucleotide-binding</keyword>
<comment type="catalytic activity">
    <reaction evidence="11">
        <text>L-seryl-[protein] + ATP = O-phospho-L-seryl-[protein] + ADP + H(+)</text>
        <dbReference type="Rhea" id="RHEA:17989"/>
        <dbReference type="Rhea" id="RHEA-COMP:9863"/>
        <dbReference type="Rhea" id="RHEA-COMP:11604"/>
        <dbReference type="ChEBI" id="CHEBI:15378"/>
        <dbReference type="ChEBI" id="CHEBI:29999"/>
        <dbReference type="ChEBI" id="CHEBI:30616"/>
        <dbReference type="ChEBI" id="CHEBI:83421"/>
        <dbReference type="ChEBI" id="CHEBI:456216"/>
        <dbReference type="EC" id="2.7.11.1"/>
    </reaction>
</comment>
<keyword evidence="3" id="KW-0723">Serine/threonine-protein kinase</keyword>
<dbReference type="InterPro" id="IPR001245">
    <property type="entry name" value="Ser-Thr/Tyr_kinase_cat_dom"/>
</dbReference>
<evidence type="ECO:0000313" key="13">
    <source>
        <dbReference type="EMBL" id="KAJ4955078.1"/>
    </source>
</evidence>
<reference evidence="13" key="1">
    <citation type="journal article" date="2023" name="Plant J.">
        <title>The genome of the king protea, Protea cynaroides.</title>
        <authorList>
            <person name="Chang J."/>
            <person name="Duong T.A."/>
            <person name="Schoeman C."/>
            <person name="Ma X."/>
            <person name="Roodt D."/>
            <person name="Barker N."/>
            <person name="Li Z."/>
            <person name="Van de Peer Y."/>
            <person name="Mizrachi E."/>
        </authorList>
    </citation>
    <scope>NUCLEOTIDE SEQUENCE</scope>
    <source>
        <tissue evidence="13">Young leaves</tissue>
    </source>
</reference>
<dbReference type="OrthoDB" id="4062651at2759"/>
<dbReference type="SUPFAM" id="SSF56112">
    <property type="entry name" value="Protein kinase-like (PK-like)"/>
    <property type="match status" value="1"/>
</dbReference>
<dbReference type="EMBL" id="JAMYWD010000011">
    <property type="protein sequence ID" value="KAJ4955078.1"/>
    <property type="molecule type" value="Genomic_DNA"/>
</dbReference>
<protein>
    <recommendedName>
        <fullName evidence="2">non-specific serine/threonine protein kinase</fullName>
        <ecNumber evidence="2">2.7.11.1</ecNumber>
    </recommendedName>
</protein>
<dbReference type="InterPro" id="IPR000719">
    <property type="entry name" value="Prot_kinase_dom"/>
</dbReference>
<name>A0A9Q0GWF8_9MAGN</name>
<organism evidence="13 14">
    <name type="scientific">Protea cynaroides</name>
    <dbReference type="NCBI Taxonomy" id="273540"/>
    <lineage>
        <taxon>Eukaryota</taxon>
        <taxon>Viridiplantae</taxon>
        <taxon>Streptophyta</taxon>
        <taxon>Embryophyta</taxon>
        <taxon>Tracheophyta</taxon>
        <taxon>Spermatophyta</taxon>
        <taxon>Magnoliopsida</taxon>
        <taxon>Proteales</taxon>
        <taxon>Proteaceae</taxon>
        <taxon>Protea</taxon>
    </lineage>
</organism>
<evidence type="ECO:0000256" key="6">
    <source>
        <dbReference type="ARBA" id="ARBA00022741"/>
    </source>
</evidence>
<keyword evidence="4" id="KW-0808">Transferase</keyword>
<evidence type="ECO:0000259" key="12">
    <source>
        <dbReference type="PROSITE" id="PS50011"/>
    </source>
</evidence>
<evidence type="ECO:0000256" key="10">
    <source>
        <dbReference type="ARBA" id="ARBA00047899"/>
    </source>
</evidence>
<evidence type="ECO:0000256" key="4">
    <source>
        <dbReference type="ARBA" id="ARBA00022679"/>
    </source>
</evidence>
<evidence type="ECO:0000256" key="5">
    <source>
        <dbReference type="ARBA" id="ARBA00022692"/>
    </source>
</evidence>
<dbReference type="GO" id="GO:0005886">
    <property type="term" value="C:plasma membrane"/>
    <property type="evidence" value="ECO:0007669"/>
    <property type="project" value="UniProtKB-SubCell"/>
</dbReference>
<feature type="domain" description="Protein kinase" evidence="12">
    <location>
        <begin position="1"/>
        <end position="101"/>
    </location>
</feature>
<proteinExistence type="predicted"/>
<dbReference type="PANTHER" id="PTHR47982:SF35">
    <property type="entry name" value="PROLINE-RICH RECEPTOR-LIKE PROTEIN KINASE PERK1-RELATED"/>
    <property type="match status" value="1"/>
</dbReference>
<dbReference type="EC" id="2.7.11.1" evidence="2"/>
<dbReference type="AlphaFoldDB" id="A0A9Q0GWF8"/>
<dbReference type="Pfam" id="PF07714">
    <property type="entry name" value="PK_Tyr_Ser-Thr"/>
    <property type="match status" value="1"/>
</dbReference>
<dbReference type="GO" id="GO:0004674">
    <property type="term" value="F:protein serine/threonine kinase activity"/>
    <property type="evidence" value="ECO:0007669"/>
    <property type="project" value="UniProtKB-KW"/>
</dbReference>
<accession>A0A9Q0GWF8</accession>
<dbReference type="Proteomes" id="UP001141806">
    <property type="component" value="Unassembled WGS sequence"/>
</dbReference>
<comment type="caution">
    <text evidence="13">The sequence shown here is derived from an EMBL/GenBank/DDBJ whole genome shotgun (WGS) entry which is preliminary data.</text>
</comment>
<comment type="subcellular location">
    <subcellularLocation>
        <location evidence="1">Cell membrane</location>
        <topology evidence="1">Single-pass membrane protein</topology>
    </subcellularLocation>
</comment>
<sequence>MGTFGYMVPEYASSGKLTDKSDVFSFEVVLLELIMGRQPVISLSFMDECLVDWARPLLTRALEDGNYDTLFYPKLQKYYDPYEMASMIGCAAACVCHSAHL</sequence>
<dbReference type="Gene3D" id="1.10.510.10">
    <property type="entry name" value="Transferase(Phosphotransferase) domain 1"/>
    <property type="match status" value="1"/>
</dbReference>
<dbReference type="GO" id="GO:0005524">
    <property type="term" value="F:ATP binding"/>
    <property type="evidence" value="ECO:0007669"/>
    <property type="project" value="UniProtKB-KW"/>
</dbReference>
<evidence type="ECO:0000256" key="2">
    <source>
        <dbReference type="ARBA" id="ARBA00012513"/>
    </source>
</evidence>
<dbReference type="PROSITE" id="PS50011">
    <property type="entry name" value="PROTEIN_KINASE_DOM"/>
    <property type="match status" value="1"/>
</dbReference>
<evidence type="ECO:0000256" key="7">
    <source>
        <dbReference type="ARBA" id="ARBA00022840"/>
    </source>
</evidence>
<evidence type="ECO:0000256" key="9">
    <source>
        <dbReference type="ARBA" id="ARBA00023136"/>
    </source>
</evidence>
<dbReference type="InterPro" id="IPR047117">
    <property type="entry name" value="PERK1-13-like"/>
</dbReference>
<comment type="catalytic activity">
    <reaction evidence="10">
        <text>L-threonyl-[protein] + ATP = O-phospho-L-threonyl-[protein] + ADP + H(+)</text>
        <dbReference type="Rhea" id="RHEA:46608"/>
        <dbReference type="Rhea" id="RHEA-COMP:11060"/>
        <dbReference type="Rhea" id="RHEA-COMP:11605"/>
        <dbReference type="ChEBI" id="CHEBI:15378"/>
        <dbReference type="ChEBI" id="CHEBI:30013"/>
        <dbReference type="ChEBI" id="CHEBI:30616"/>
        <dbReference type="ChEBI" id="CHEBI:61977"/>
        <dbReference type="ChEBI" id="CHEBI:456216"/>
        <dbReference type="EC" id="2.7.11.1"/>
    </reaction>
</comment>
<evidence type="ECO:0000313" key="14">
    <source>
        <dbReference type="Proteomes" id="UP001141806"/>
    </source>
</evidence>
<keyword evidence="8" id="KW-1133">Transmembrane helix</keyword>
<evidence type="ECO:0000256" key="1">
    <source>
        <dbReference type="ARBA" id="ARBA00004162"/>
    </source>
</evidence>
<keyword evidence="3" id="KW-0418">Kinase</keyword>
<evidence type="ECO:0000256" key="11">
    <source>
        <dbReference type="ARBA" id="ARBA00048679"/>
    </source>
</evidence>
<keyword evidence="7" id="KW-0067">ATP-binding</keyword>
<keyword evidence="14" id="KW-1185">Reference proteome</keyword>
<dbReference type="PANTHER" id="PTHR47982">
    <property type="entry name" value="PROLINE-RICH RECEPTOR-LIKE PROTEIN KINASE PERK4"/>
    <property type="match status" value="1"/>
</dbReference>
<keyword evidence="9" id="KW-0472">Membrane</keyword>
<keyword evidence="5" id="KW-0812">Transmembrane</keyword>